<evidence type="ECO:0000256" key="1">
    <source>
        <dbReference type="SAM" id="MobiDB-lite"/>
    </source>
</evidence>
<feature type="transmembrane region" description="Helical" evidence="2">
    <location>
        <begin position="26"/>
        <end position="46"/>
    </location>
</feature>
<protein>
    <submittedName>
        <fullName evidence="3">Uncharacterized protein</fullName>
    </submittedName>
</protein>
<comment type="caution">
    <text evidence="3">The sequence shown here is derived from an EMBL/GenBank/DDBJ whole genome shotgun (WGS) entry which is preliminary data.</text>
</comment>
<evidence type="ECO:0000256" key="2">
    <source>
        <dbReference type="SAM" id="Phobius"/>
    </source>
</evidence>
<dbReference type="Proteomes" id="UP001174909">
    <property type="component" value="Unassembled WGS sequence"/>
</dbReference>
<keyword evidence="2" id="KW-0812">Transmembrane</keyword>
<sequence>MVDLSWFRRRQQAGLRPYDKPARERHIVSVVCSCLCVLLLILSLSLQEWGKAETSNCKFTFKLTQVVIEDKAFNHDYSFSMTEYYSNSQQILISCVISVSALAIISSLISATISAGYPRERLEFLRHYSVFNIISLLCIVLVAGLWLGVAQFLPTDKQIMTCGRAKDWDREPVLVCLLPVPGGRTVLSRGSRIQPPLCTDSCREKTLSEIKIQEAAVPEKQTGQTSSAAAAGQPSGLQSG</sequence>
<evidence type="ECO:0000313" key="4">
    <source>
        <dbReference type="Proteomes" id="UP001174909"/>
    </source>
</evidence>
<keyword evidence="4" id="KW-1185">Reference proteome</keyword>
<accession>A0AA35RE85</accession>
<proteinExistence type="predicted"/>
<reference evidence="3" key="1">
    <citation type="submission" date="2023-03" db="EMBL/GenBank/DDBJ databases">
        <authorList>
            <person name="Steffen K."/>
            <person name="Cardenas P."/>
        </authorList>
    </citation>
    <scope>NUCLEOTIDE SEQUENCE</scope>
</reference>
<dbReference type="AlphaFoldDB" id="A0AA35RE85"/>
<dbReference type="EMBL" id="CASHTH010000924">
    <property type="protein sequence ID" value="CAI8009108.1"/>
    <property type="molecule type" value="Genomic_DNA"/>
</dbReference>
<keyword evidence="2" id="KW-0472">Membrane</keyword>
<organism evidence="3 4">
    <name type="scientific">Geodia barretti</name>
    <name type="common">Barrett's horny sponge</name>
    <dbReference type="NCBI Taxonomy" id="519541"/>
    <lineage>
        <taxon>Eukaryota</taxon>
        <taxon>Metazoa</taxon>
        <taxon>Porifera</taxon>
        <taxon>Demospongiae</taxon>
        <taxon>Heteroscleromorpha</taxon>
        <taxon>Tetractinellida</taxon>
        <taxon>Astrophorina</taxon>
        <taxon>Geodiidae</taxon>
        <taxon>Geodia</taxon>
    </lineage>
</organism>
<gene>
    <name evidence="3" type="ORF">GBAR_LOCUS6171</name>
</gene>
<feature type="transmembrane region" description="Helical" evidence="2">
    <location>
        <begin position="129"/>
        <end position="153"/>
    </location>
</feature>
<keyword evidence="2" id="KW-1133">Transmembrane helix</keyword>
<name>A0AA35RE85_GEOBA</name>
<evidence type="ECO:0000313" key="3">
    <source>
        <dbReference type="EMBL" id="CAI8009108.1"/>
    </source>
</evidence>
<feature type="region of interest" description="Disordered" evidence="1">
    <location>
        <begin position="217"/>
        <end position="240"/>
    </location>
</feature>
<feature type="transmembrane region" description="Helical" evidence="2">
    <location>
        <begin position="91"/>
        <end position="117"/>
    </location>
</feature>